<dbReference type="Proteomes" id="UP000036367">
    <property type="component" value="Unassembled WGS sequence"/>
</dbReference>
<protein>
    <submittedName>
        <fullName evidence="1">Uncharacterized protein</fullName>
    </submittedName>
</protein>
<organism evidence="1 2">
    <name type="scientific">Rhodopirellula islandica</name>
    <dbReference type="NCBI Taxonomy" id="595434"/>
    <lineage>
        <taxon>Bacteria</taxon>
        <taxon>Pseudomonadati</taxon>
        <taxon>Planctomycetota</taxon>
        <taxon>Planctomycetia</taxon>
        <taxon>Pirellulales</taxon>
        <taxon>Pirellulaceae</taxon>
        <taxon>Rhodopirellula</taxon>
    </lineage>
</organism>
<comment type="caution">
    <text evidence="1">The sequence shown here is derived from an EMBL/GenBank/DDBJ whole genome shotgun (WGS) entry which is preliminary data.</text>
</comment>
<evidence type="ECO:0000313" key="2">
    <source>
        <dbReference type="Proteomes" id="UP000036367"/>
    </source>
</evidence>
<dbReference type="PATRIC" id="fig|595434.4.peg.620"/>
<dbReference type="AlphaFoldDB" id="A0A0J1BM57"/>
<reference evidence="1" key="1">
    <citation type="submission" date="2015-05" db="EMBL/GenBank/DDBJ databases">
        <title>Permanent draft genome of Rhodopirellula islandicus K833.</title>
        <authorList>
            <person name="Kizina J."/>
            <person name="Richter M."/>
            <person name="Glockner F.O."/>
            <person name="Harder J."/>
        </authorList>
    </citation>
    <scope>NUCLEOTIDE SEQUENCE [LARGE SCALE GENOMIC DNA]</scope>
    <source>
        <strain evidence="1">K833</strain>
    </source>
</reference>
<dbReference type="STRING" id="595434.RISK_000640"/>
<evidence type="ECO:0000313" key="1">
    <source>
        <dbReference type="EMBL" id="KLU07562.1"/>
    </source>
</evidence>
<gene>
    <name evidence="1" type="ORF">RISK_000640</name>
</gene>
<dbReference type="EMBL" id="LECT01000006">
    <property type="protein sequence ID" value="KLU07562.1"/>
    <property type="molecule type" value="Genomic_DNA"/>
</dbReference>
<accession>A0A0J1BM57</accession>
<proteinExistence type="predicted"/>
<sequence length="42" mass="4682">MDLGSGVSTEASADSEVGLLRWNMAMATCFGDVHMTRHRERR</sequence>
<name>A0A0J1BM57_RHOIS</name>
<keyword evidence="2" id="KW-1185">Reference proteome</keyword>